<evidence type="ECO:0000256" key="6">
    <source>
        <dbReference type="ARBA" id="ARBA00023136"/>
    </source>
</evidence>
<dbReference type="AlphaFoldDB" id="A0A437LYS0"/>
<dbReference type="PANTHER" id="PTHR34582:SF6">
    <property type="entry name" value="UPF0702 TRANSMEMBRANE PROTEIN YCAP"/>
    <property type="match status" value="1"/>
</dbReference>
<evidence type="ECO:0000256" key="3">
    <source>
        <dbReference type="ARBA" id="ARBA00022475"/>
    </source>
</evidence>
<dbReference type="PANTHER" id="PTHR34582">
    <property type="entry name" value="UPF0702 TRANSMEMBRANE PROTEIN YCAP"/>
    <property type="match status" value="1"/>
</dbReference>
<dbReference type="RefSeq" id="WP_127745722.1">
    <property type="nucleotide sequence ID" value="NZ_SACN01000003.1"/>
</dbReference>
<keyword evidence="5 7" id="KW-1133">Transmembrane helix</keyword>
<evidence type="ECO:0000256" key="2">
    <source>
        <dbReference type="ARBA" id="ARBA00006448"/>
    </source>
</evidence>
<feature type="transmembrane region" description="Helical" evidence="7">
    <location>
        <begin position="21"/>
        <end position="38"/>
    </location>
</feature>
<dbReference type="InterPro" id="IPR023090">
    <property type="entry name" value="UPF0702_alpha/beta_dom_sf"/>
</dbReference>
<evidence type="ECO:0000259" key="8">
    <source>
        <dbReference type="Pfam" id="PF04239"/>
    </source>
</evidence>
<comment type="caution">
    <text evidence="9">The sequence shown here is derived from an EMBL/GenBank/DDBJ whole genome shotgun (WGS) entry which is preliminary data.</text>
</comment>
<evidence type="ECO:0000313" key="9">
    <source>
        <dbReference type="EMBL" id="RVT90463.1"/>
    </source>
</evidence>
<dbReference type="GO" id="GO:0005886">
    <property type="term" value="C:plasma membrane"/>
    <property type="evidence" value="ECO:0007669"/>
    <property type="project" value="UniProtKB-SubCell"/>
</dbReference>
<evidence type="ECO:0000256" key="4">
    <source>
        <dbReference type="ARBA" id="ARBA00022692"/>
    </source>
</evidence>
<keyword evidence="3" id="KW-1003">Cell membrane</keyword>
<dbReference type="OrthoDB" id="9793799at2"/>
<keyword evidence="10" id="KW-1185">Reference proteome</keyword>
<name>A0A437LYS0_9SPHN</name>
<dbReference type="EMBL" id="SACN01000003">
    <property type="protein sequence ID" value="RVT90463.1"/>
    <property type="molecule type" value="Genomic_DNA"/>
</dbReference>
<keyword evidence="4 7" id="KW-0812">Transmembrane</keyword>
<protein>
    <submittedName>
        <fullName evidence="9">DUF421 domain-containing protein</fullName>
    </submittedName>
</protein>
<feature type="domain" description="YetF C-terminal" evidence="8">
    <location>
        <begin position="43"/>
        <end position="110"/>
    </location>
</feature>
<comment type="similarity">
    <text evidence="2">Belongs to the UPF0702 family.</text>
</comment>
<evidence type="ECO:0000256" key="5">
    <source>
        <dbReference type="ARBA" id="ARBA00022989"/>
    </source>
</evidence>
<comment type="subcellular location">
    <subcellularLocation>
        <location evidence="1">Cell membrane</location>
        <topology evidence="1">Multi-pass membrane protein</topology>
    </subcellularLocation>
</comment>
<organism evidence="9 10">
    <name type="scientific">Sphingomonas crocodyli</name>
    <dbReference type="NCBI Taxonomy" id="1979270"/>
    <lineage>
        <taxon>Bacteria</taxon>
        <taxon>Pseudomonadati</taxon>
        <taxon>Pseudomonadota</taxon>
        <taxon>Alphaproteobacteria</taxon>
        <taxon>Sphingomonadales</taxon>
        <taxon>Sphingomonadaceae</taxon>
        <taxon>Sphingomonas</taxon>
    </lineage>
</organism>
<evidence type="ECO:0000256" key="7">
    <source>
        <dbReference type="SAM" id="Phobius"/>
    </source>
</evidence>
<evidence type="ECO:0000313" key="10">
    <source>
        <dbReference type="Proteomes" id="UP000282971"/>
    </source>
</evidence>
<dbReference type="Proteomes" id="UP000282971">
    <property type="component" value="Unassembled WGS sequence"/>
</dbReference>
<reference evidence="9 10" key="1">
    <citation type="submission" date="2019-01" db="EMBL/GenBank/DDBJ databases">
        <authorList>
            <person name="Chen W.-M."/>
        </authorList>
    </citation>
    <scope>NUCLEOTIDE SEQUENCE [LARGE SCALE GENOMIC DNA]</scope>
    <source>
        <strain evidence="9 10">CCP-7</strain>
    </source>
</reference>
<dbReference type="InterPro" id="IPR007353">
    <property type="entry name" value="DUF421"/>
</dbReference>
<accession>A0A437LYS0</accession>
<keyword evidence="6 7" id="KW-0472">Membrane</keyword>
<dbReference type="Gene3D" id="3.30.240.20">
    <property type="entry name" value="bsu07140 like domains"/>
    <property type="match status" value="1"/>
</dbReference>
<evidence type="ECO:0000256" key="1">
    <source>
        <dbReference type="ARBA" id="ARBA00004651"/>
    </source>
</evidence>
<proteinExistence type="inferred from homology"/>
<sequence>MAIVDGAQPAFSGDAKSITESTIFVLTILFWSWFLNWVSFRFESLKWLTASPPMTLVEDGRLCRANLRKALMTREELTQQLREEGIESLDRVHHVIMEGDGRISVIKKEDA</sequence>
<dbReference type="Pfam" id="PF04239">
    <property type="entry name" value="DUF421"/>
    <property type="match status" value="1"/>
</dbReference>
<gene>
    <name evidence="9" type="ORF">EOD43_19620</name>
</gene>